<dbReference type="GO" id="GO:0070286">
    <property type="term" value="P:axonemal dynein complex assembly"/>
    <property type="evidence" value="ECO:0000318"/>
    <property type="project" value="GO_Central"/>
</dbReference>
<gene>
    <name evidence="6" type="ORF">TVAG_117030</name>
</gene>
<dbReference type="VEuPathDB" id="TrichDB:TVAGG3_0507810"/>
<dbReference type="PANTHER" id="PTHR21625:SF1">
    <property type="entry name" value="DYNEIN REGULATORY COMPLEX PROTEIN 1"/>
    <property type="match status" value="1"/>
</dbReference>
<dbReference type="Pfam" id="PF14775">
    <property type="entry name" value="NYD-SP28_assoc"/>
    <property type="match status" value="1"/>
</dbReference>
<feature type="domain" description="Dynein regulatory complex protein 1 C-terminal" evidence="5">
    <location>
        <begin position="568"/>
        <end position="626"/>
    </location>
</feature>
<dbReference type="GO" id="GO:0060285">
    <property type="term" value="P:cilium-dependent cell motility"/>
    <property type="evidence" value="ECO:0000318"/>
    <property type="project" value="GO_Central"/>
</dbReference>
<keyword evidence="2 3" id="KW-0175">Coiled coil</keyword>
<comment type="similarity">
    <text evidence="1">Belongs to the DRC1 family.</text>
</comment>
<dbReference type="InterPro" id="IPR029440">
    <property type="entry name" value="DRC1_C"/>
</dbReference>
<dbReference type="STRING" id="5722.A2E3P3"/>
<keyword evidence="7" id="KW-1185">Reference proteome</keyword>
<evidence type="ECO:0008006" key="8">
    <source>
        <dbReference type="Google" id="ProtNLM"/>
    </source>
</evidence>
<dbReference type="VEuPathDB" id="TrichDB:TVAG_117030"/>
<dbReference type="InterPro" id="IPR039750">
    <property type="entry name" value="DRC1/DRC2"/>
</dbReference>
<name>A2E3P3_TRIV3</name>
<evidence type="ECO:0000259" key="5">
    <source>
        <dbReference type="Pfam" id="PF14775"/>
    </source>
</evidence>
<accession>A2E3P3</accession>
<evidence type="ECO:0000313" key="7">
    <source>
        <dbReference type="Proteomes" id="UP000001542"/>
    </source>
</evidence>
<dbReference type="EMBL" id="DS113297">
    <property type="protein sequence ID" value="EAY12681.1"/>
    <property type="molecule type" value="Genomic_DNA"/>
</dbReference>
<evidence type="ECO:0000256" key="1">
    <source>
        <dbReference type="ARBA" id="ARBA00009688"/>
    </source>
</evidence>
<proteinExistence type="inferred from homology"/>
<dbReference type="GO" id="GO:0003352">
    <property type="term" value="P:regulation of cilium movement"/>
    <property type="evidence" value="ECO:0000318"/>
    <property type="project" value="GO_Central"/>
</dbReference>
<reference evidence="6" key="2">
    <citation type="journal article" date="2007" name="Science">
        <title>Draft genome sequence of the sexually transmitted pathogen Trichomonas vaginalis.</title>
        <authorList>
            <person name="Carlton J.M."/>
            <person name="Hirt R.P."/>
            <person name="Silva J.C."/>
            <person name="Delcher A.L."/>
            <person name="Schatz M."/>
            <person name="Zhao Q."/>
            <person name="Wortman J.R."/>
            <person name="Bidwell S.L."/>
            <person name="Alsmark U.C.M."/>
            <person name="Besteiro S."/>
            <person name="Sicheritz-Ponten T."/>
            <person name="Noel C.J."/>
            <person name="Dacks J.B."/>
            <person name="Foster P.G."/>
            <person name="Simillion C."/>
            <person name="Van de Peer Y."/>
            <person name="Miranda-Saavedra D."/>
            <person name="Barton G.J."/>
            <person name="Westrop G.D."/>
            <person name="Mueller S."/>
            <person name="Dessi D."/>
            <person name="Fiori P.L."/>
            <person name="Ren Q."/>
            <person name="Paulsen I."/>
            <person name="Zhang H."/>
            <person name="Bastida-Corcuera F.D."/>
            <person name="Simoes-Barbosa A."/>
            <person name="Brown M.T."/>
            <person name="Hayes R.D."/>
            <person name="Mukherjee M."/>
            <person name="Okumura C.Y."/>
            <person name="Schneider R."/>
            <person name="Smith A.J."/>
            <person name="Vanacova S."/>
            <person name="Villalvazo M."/>
            <person name="Haas B.J."/>
            <person name="Pertea M."/>
            <person name="Feldblyum T.V."/>
            <person name="Utterback T.R."/>
            <person name="Shu C.L."/>
            <person name="Osoegawa K."/>
            <person name="de Jong P.J."/>
            <person name="Hrdy I."/>
            <person name="Horvathova L."/>
            <person name="Zubacova Z."/>
            <person name="Dolezal P."/>
            <person name="Malik S.B."/>
            <person name="Logsdon J.M. Jr."/>
            <person name="Henze K."/>
            <person name="Gupta A."/>
            <person name="Wang C.C."/>
            <person name="Dunne R.L."/>
            <person name="Upcroft J.A."/>
            <person name="Upcroft P."/>
            <person name="White O."/>
            <person name="Salzberg S.L."/>
            <person name="Tang P."/>
            <person name="Chiu C.-H."/>
            <person name="Lee Y.-S."/>
            <person name="Embley T.M."/>
            <person name="Coombs G.H."/>
            <person name="Mottram J.C."/>
            <person name="Tachezy J."/>
            <person name="Fraser-Liggett C.M."/>
            <person name="Johnson P.J."/>
        </authorList>
    </citation>
    <scope>NUCLEOTIDE SEQUENCE [LARGE SCALE GENOMIC DNA]</scope>
    <source>
        <strain evidence="6">G3</strain>
    </source>
</reference>
<evidence type="ECO:0000259" key="4">
    <source>
        <dbReference type="Pfam" id="PF14772"/>
    </source>
</evidence>
<dbReference type="Proteomes" id="UP000001542">
    <property type="component" value="Unassembled WGS sequence"/>
</dbReference>
<feature type="coiled-coil region" evidence="3">
    <location>
        <begin position="223"/>
        <end position="310"/>
    </location>
</feature>
<dbReference type="KEGG" id="tva:4770645"/>
<dbReference type="eggNOG" id="ENOG502QQ2B">
    <property type="taxonomic scope" value="Eukaryota"/>
</dbReference>
<reference evidence="6" key="1">
    <citation type="submission" date="2006-10" db="EMBL/GenBank/DDBJ databases">
        <authorList>
            <person name="Amadeo P."/>
            <person name="Zhao Q."/>
            <person name="Wortman J."/>
            <person name="Fraser-Liggett C."/>
            <person name="Carlton J."/>
        </authorList>
    </citation>
    <scope>NUCLEOTIDE SEQUENCE</scope>
    <source>
        <strain evidence="6">G3</strain>
    </source>
</reference>
<dbReference type="SMR" id="A2E3P3"/>
<protein>
    <recommendedName>
        <fullName evidence="8">Dynein regulatory complex protein 1 C-terminal domain-containing protein</fullName>
    </recommendedName>
</protein>
<dbReference type="PANTHER" id="PTHR21625">
    <property type="entry name" value="NYD-SP28 PROTEIN"/>
    <property type="match status" value="1"/>
</dbReference>
<dbReference type="OMA" id="AKCLEIM"/>
<dbReference type="InParanoid" id="A2E3P3"/>
<dbReference type="Pfam" id="PF14772">
    <property type="entry name" value="NYD-SP28"/>
    <property type="match status" value="1"/>
</dbReference>
<feature type="domain" description="Dynein regulatory complex protein 1/2 N-terminal" evidence="4">
    <location>
        <begin position="42"/>
        <end position="141"/>
    </location>
</feature>
<dbReference type="GO" id="GO:0005858">
    <property type="term" value="C:axonemal dynein complex"/>
    <property type="evidence" value="ECO:0007669"/>
    <property type="project" value="InterPro"/>
</dbReference>
<dbReference type="OrthoDB" id="10260459at2759"/>
<evidence type="ECO:0000313" key="6">
    <source>
        <dbReference type="EMBL" id="EAY12681.1"/>
    </source>
</evidence>
<sequence length="646" mass="76393">MSNLLALDQPDRAPIEQINKSKEIINKLFANSAQNLSNMVNKQTQIEQERAQIVKASKKKFGLDYAELQKKTHSEMEEAGEVWESLLNISMPLELKQQLEEQKARCDAIVQEKLEFIHKMEEDVLMRDHEYVNKVAAQKALIDEFVHTMRNQENNIKKTINSEIKKILGAYNQEVTSRSYQLDREIKNLSAKRQERETTLMNDILELNISHRDQLETIRQQNNEKYMQIRTALEKKLQIAQEEQEDRKAQYIYSLTQLDYDYKILQETRDEHQNKLKLQNDKKSRQRDVLIKLQERYESEKRKLIDVNMQITKEYTRIASSYRELQSRFRNVAYTDFNNFREVWNLNEKRLHDIVLKIISADNIVMEQQLGKDPNPVDPEYLRRWIIESDEYEDLTKTPQLPTQKDNGESNKLTNTIFTKPELSENLEHLRRMICDEVGFIVDELVRNIIGLDPNVSLDEDSQCIKMDALFKELGVSTDEDIETLMSYFIKEPEFNQLEHPDTVSPHEVISALRAFVDAYHPNKQQAQMNIFKQIVNDATQNTSSEVARGIMQLQVKMKKQLPAQRRFWEKKAEIVSEDMWRLWNMTFKGMQRYYEVLENRAKLIQETSDLRRQNEELSVILQNYIDTKDDTNLIYPPCDTVGFFD</sequence>
<dbReference type="RefSeq" id="XP_001324904.1">
    <property type="nucleotide sequence ID" value="XM_001324869.1"/>
</dbReference>
<dbReference type="InterPro" id="IPR039505">
    <property type="entry name" value="DRC1/2_N"/>
</dbReference>
<organism evidence="6 7">
    <name type="scientific">Trichomonas vaginalis (strain ATCC PRA-98 / G3)</name>
    <dbReference type="NCBI Taxonomy" id="412133"/>
    <lineage>
        <taxon>Eukaryota</taxon>
        <taxon>Metamonada</taxon>
        <taxon>Parabasalia</taxon>
        <taxon>Trichomonadida</taxon>
        <taxon>Trichomonadidae</taxon>
        <taxon>Trichomonas</taxon>
    </lineage>
</organism>
<evidence type="ECO:0000256" key="2">
    <source>
        <dbReference type="ARBA" id="ARBA00023054"/>
    </source>
</evidence>
<evidence type="ECO:0000256" key="3">
    <source>
        <dbReference type="SAM" id="Coils"/>
    </source>
</evidence>
<dbReference type="GO" id="GO:0005930">
    <property type="term" value="C:axoneme"/>
    <property type="evidence" value="ECO:0000318"/>
    <property type="project" value="GO_Central"/>
</dbReference>
<dbReference type="AlphaFoldDB" id="A2E3P3"/>